<dbReference type="Proteomes" id="UP000683139">
    <property type="component" value="Unassembled WGS sequence"/>
</dbReference>
<reference evidence="1" key="1">
    <citation type="submission" date="2021-03" db="EMBL/GenBank/DDBJ databases">
        <title>Antimicrobial resistance genes in bacteria isolated from Japanese honey, and their potential for conferring macrolide and lincosamide resistance in the American foulbrood pathogen Paenibacillus larvae.</title>
        <authorList>
            <person name="Okamoto M."/>
            <person name="Kumagai M."/>
            <person name="Kanamori H."/>
            <person name="Takamatsu D."/>
        </authorList>
    </citation>
    <scope>NUCLEOTIDE SEQUENCE</scope>
    <source>
        <strain evidence="1">J40TS1</strain>
    </source>
</reference>
<protein>
    <submittedName>
        <fullName evidence="1">Uncharacterized protein</fullName>
    </submittedName>
</protein>
<proteinExistence type="predicted"/>
<gene>
    <name evidence="1" type="ORF">J40TS1_45070</name>
</gene>
<dbReference type="EMBL" id="BOSE01000011">
    <property type="protein sequence ID" value="GIP18865.1"/>
    <property type="molecule type" value="Genomic_DNA"/>
</dbReference>
<evidence type="ECO:0000313" key="1">
    <source>
        <dbReference type="EMBL" id="GIP18865.1"/>
    </source>
</evidence>
<evidence type="ECO:0000313" key="2">
    <source>
        <dbReference type="Proteomes" id="UP000683139"/>
    </source>
</evidence>
<sequence>MLALIKKALDNEQYRVNQLLIHARAVWIEGSLLFENAEHALQNMNSPEQMKEVSL</sequence>
<name>A0A919YSW5_9BACL</name>
<comment type="caution">
    <text evidence="1">The sequence shown here is derived from an EMBL/GenBank/DDBJ whole genome shotgun (WGS) entry which is preliminary data.</text>
</comment>
<accession>A0A919YSW5</accession>
<keyword evidence="2" id="KW-1185">Reference proteome</keyword>
<dbReference type="AlphaFoldDB" id="A0A919YSW5"/>
<organism evidence="1 2">
    <name type="scientific">Paenibacillus montaniterrae</name>
    <dbReference type="NCBI Taxonomy" id="429341"/>
    <lineage>
        <taxon>Bacteria</taxon>
        <taxon>Bacillati</taxon>
        <taxon>Bacillota</taxon>
        <taxon>Bacilli</taxon>
        <taxon>Bacillales</taxon>
        <taxon>Paenibacillaceae</taxon>
        <taxon>Paenibacillus</taxon>
    </lineage>
</organism>